<protein>
    <submittedName>
        <fullName evidence="2">Uncharacterized protein</fullName>
    </submittedName>
</protein>
<keyword evidence="1" id="KW-0472">Membrane</keyword>
<evidence type="ECO:0000313" key="2">
    <source>
        <dbReference type="EMBL" id="KRN76024.1"/>
    </source>
</evidence>
<accession>A0A0R2JFA0</accession>
<name>A0A0R2JFA0_9LACO</name>
<dbReference type="PATRIC" id="fig|1620.3.peg.1089"/>
<sequence length="66" mass="7388">MGESDMKIQRPWALVVGVLLLIYSFYLLTQTQVPVGAYGAGQIVGHFVFPAAFLFLAFKPKRNKDK</sequence>
<feature type="transmembrane region" description="Helical" evidence="1">
    <location>
        <begin position="12"/>
        <end position="29"/>
    </location>
</feature>
<organism evidence="2 3">
    <name type="scientific">Weissella minor</name>
    <dbReference type="NCBI Taxonomy" id="1620"/>
    <lineage>
        <taxon>Bacteria</taxon>
        <taxon>Bacillati</taxon>
        <taxon>Bacillota</taxon>
        <taxon>Bacilli</taxon>
        <taxon>Lactobacillales</taxon>
        <taxon>Lactobacillaceae</taxon>
        <taxon>Weissella</taxon>
    </lineage>
</organism>
<feature type="transmembrane region" description="Helical" evidence="1">
    <location>
        <begin position="35"/>
        <end position="58"/>
    </location>
</feature>
<proteinExistence type="predicted"/>
<keyword evidence="1" id="KW-1133">Transmembrane helix</keyword>
<dbReference type="Proteomes" id="UP000051673">
    <property type="component" value="Unassembled WGS sequence"/>
</dbReference>
<reference evidence="2 3" key="1">
    <citation type="journal article" date="2015" name="Genome Announc.">
        <title>Expanding the biotechnology potential of lactobacilli through comparative genomics of 213 strains and associated genera.</title>
        <authorList>
            <person name="Sun Z."/>
            <person name="Harris H.M."/>
            <person name="McCann A."/>
            <person name="Guo C."/>
            <person name="Argimon S."/>
            <person name="Zhang W."/>
            <person name="Yang X."/>
            <person name="Jeffery I.B."/>
            <person name="Cooney J.C."/>
            <person name="Kagawa T.F."/>
            <person name="Liu W."/>
            <person name="Song Y."/>
            <person name="Salvetti E."/>
            <person name="Wrobel A."/>
            <person name="Rasinkangas P."/>
            <person name="Parkhill J."/>
            <person name="Rea M.C."/>
            <person name="O'Sullivan O."/>
            <person name="Ritari J."/>
            <person name="Douillard F.P."/>
            <person name="Paul Ross R."/>
            <person name="Yang R."/>
            <person name="Briner A.E."/>
            <person name="Felis G.E."/>
            <person name="de Vos W.M."/>
            <person name="Barrangou R."/>
            <person name="Klaenhammer T.R."/>
            <person name="Caufield P.W."/>
            <person name="Cui Y."/>
            <person name="Zhang H."/>
            <person name="O'Toole P.W."/>
        </authorList>
    </citation>
    <scope>NUCLEOTIDE SEQUENCE [LARGE SCALE GENOMIC DNA]</scope>
    <source>
        <strain evidence="2 3">DSM 20014</strain>
    </source>
</reference>
<gene>
    <name evidence="2" type="ORF">IV67_GL001074</name>
</gene>
<keyword evidence="1" id="KW-0812">Transmembrane</keyword>
<dbReference type="EMBL" id="JQCD01000031">
    <property type="protein sequence ID" value="KRN76024.1"/>
    <property type="molecule type" value="Genomic_DNA"/>
</dbReference>
<dbReference type="AlphaFoldDB" id="A0A0R2JFA0"/>
<dbReference type="STRING" id="1620.IV67_GL001074"/>
<keyword evidence="3" id="KW-1185">Reference proteome</keyword>
<evidence type="ECO:0000256" key="1">
    <source>
        <dbReference type="SAM" id="Phobius"/>
    </source>
</evidence>
<comment type="caution">
    <text evidence="2">The sequence shown here is derived from an EMBL/GenBank/DDBJ whole genome shotgun (WGS) entry which is preliminary data.</text>
</comment>
<evidence type="ECO:0000313" key="3">
    <source>
        <dbReference type="Proteomes" id="UP000051673"/>
    </source>
</evidence>